<dbReference type="OrthoDB" id="9894298at2"/>
<evidence type="ECO:0000313" key="1">
    <source>
        <dbReference type="EMBL" id="TFW69755.1"/>
    </source>
</evidence>
<sequence length="192" mass="22257">MVFEVETIPDSAFSVVLKSFQHSRLPSSKWVVDHERNIYMVLINKYGGPYEGTQETHYYRIFWKSIEISLEADPLNEIYSSEGAELNWRIHRMNIPDGLELQGDELVRIIFDAFAAKGMSFNGTHYCRVNVECSSPVRFARSRPLTDDEIVANAESNRLQDEIKISLAKLKVAIKQRHARDSRPWWRKLLGL</sequence>
<dbReference type="EMBL" id="PQVH01000015">
    <property type="protein sequence ID" value="TFW69755.1"/>
    <property type="molecule type" value="Genomic_DNA"/>
</dbReference>
<protein>
    <submittedName>
        <fullName evidence="1">Uncharacterized protein</fullName>
    </submittedName>
</protein>
<accession>A0A4Y9VNZ9</accession>
<proteinExistence type="predicted"/>
<dbReference type="AlphaFoldDB" id="A0A4Y9VNZ9"/>
<gene>
    <name evidence="1" type="ORF">C3Y98_12225</name>
</gene>
<evidence type="ECO:0000313" key="2">
    <source>
        <dbReference type="Proteomes" id="UP000297706"/>
    </source>
</evidence>
<reference evidence="1 2" key="1">
    <citation type="submission" date="2018-02" db="EMBL/GenBank/DDBJ databases">
        <title>A novel lanthanide dependent methylotroph, Methylotenera sp. La3113.</title>
        <authorList>
            <person name="Lv H."/>
            <person name="Tani A."/>
        </authorList>
    </citation>
    <scope>NUCLEOTIDE SEQUENCE [LARGE SCALE GENOMIC DNA]</scope>
    <source>
        <strain evidence="1 2">La3113</strain>
    </source>
</reference>
<keyword evidence="2" id="KW-1185">Reference proteome</keyword>
<comment type="caution">
    <text evidence="1">The sequence shown here is derived from an EMBL/GenBank/DDBJ whole genome shotgun (WGS) entry which is preliminary data.</text>
</comment>
<dbReference type="Proteomes" id="UP000297706">
    <property type="component" value="Unassembled WGS sequence"/>
</dbReference>
<name>A0A4Y9VNZ9_9PROT</name>
<dbReference type="RefSeq" id="WP_135278886.1">
    <property type="nucleotide sequence ID" value="NZ_PQVH01000015.1"/>
</dbReference>
<organism evidence="1 2">
    <name type="scientific">Methylotenera oryzisoli</name>
    <dbReference type="NCBI Taxonomy" id="2080758"/>
    <lineage>
        <taxon>Bacteria</taxon>
        <taxon>Pseudomonadati</taxon>
        <taxon>Pseudomonadota</taxon>
        <taxon>Betaproteobacteria</taxon>
        <taxon>Nitrosomonadales</taxon>
        <taxon>Methylophilaceae</taxon>
        <taxon>Methylotenera</taxon>
    </lineage>
</organism>